<sequence length="34" mass="4149">LYGLKQTPRIWYKVLHIFRVTRLFSVQKGILFVQ</sequence>
<dbReference type="AlphaFoldDB" id="H3G6K4"/>
<protein>
    <submittedName>
        <fullName evidence="1">Uncharacterized protein</fullName>
    </submittedName>
</protein>
<organism evidence="1 2">
    <name type="scientific">Phytophthora ramorum</name>
    <name type="common">Sudden oak death agent</name>
    <dbReference type="NCBI Taxonomy" id="164328"/>
    <lineage>
        <taxon>Eukaryota</taxon>
        <taxon>Sar</taxon>
        <taxon>Stramenopiles</taxon>
        <taxon>Oomycota</taxon>
        <taxon>Peronosporomycetes</taxon>
        <taxon>Peronosporales</taxon>
        <taxon>Peronosporaceae</taxon>
        <taxon>Phytophthora</taxon>
    </lineage>
</organism>
<proteinExistence type="predicted"/>
<dbReference type="HOGENOM" id="CLU_3379814_0_0_1"/>
<dbReference type="Proteomes" id="UP000005238">
    <property type="component" value="Unassembled WGS sequence"/>
</dbReference>
<dbReference type="InParanoid" id="H3G6K4"/>
<dbReference type="EMBL" id="DS566026">
    <property type="status" value="NOT_ANNOTATED_CDS"/>
    <property type="molecule type" value="Genomic_DNA"/>
</dbReference>
<reference evidence="1" key="2">
    <citation type="submission" date="2015-06" db="UniProtKB">
        <authorList>
            <consortium name="EnsemblProtists"/>
        </authorList>
    </citation>
    <scope>IDENTIFICATION</scope>
    <source>
        <strain evidence="1">Pr102</strain>
    </source>
</reference>
<name>H3G6K4_PHYRM</name>
<keyword evidence="2" id="KW-1185">Reference proteome</keyword>
<accession>H3G6K4</accession>
<dbReference type="EnsemblProtists" id="Phyra46548">
    <property type="protein sequence ID" value="Phyra46548"/>
    <property type="gene ID" value="Phyra46548"/>
</dbReference>
<evidence type="ECO:0000313" key="1">
    <source>
        <dbReference type="EnsemblProtists" id="Phyra46548"/>
    </source>
</evidence>
<evidence type="ECO:0000313" key="2">
    <source>
        <dbReference type="Proteomes" id="UP000005238"/>
    </source>
</evidence>
<reference evidence="2" key="1">
    <citation type="journal article" date="2006" name="Science">
        <title>Phytophthora genome sequences uncover evolutionary origins and mechanisms of pathogenesis.</title>
        <authorList>
            <person name="Tyler B.M."/>
            <person name="Tripathy S."/>
            <person name="Zhang X."/>
            <person name="Dehal P."/>
            <person name="Jiang R.H."/>
            <person name="Aerts A."/>
            <person name="Arredondo F.D."/>
            <person name="Baxter L."/>
            <person name="Bensasson D."/>
            <person name="Beynon J.L."/>
            <person name="Chapman J."/>
            <person name="Damasceno C.M."/>
            <person name="Dorrance A.E."/>
            <person name="Dou D."/>
            <person name="Dickerman A.W."/>
            <person name="Dubchak I.L."/>
            <person name="Garbelotto M."/>
            <person name="Gijzen M."/>
            <person name="Gordon S.G."/>
            <person name="Govers F."/>
            <person name="Grunwald N.J."/>
            <person name="Huang W."/>
            <person name="Ivors K.L."/>
            <person name="Jones R.W."/>
            <person name="Kamoun S."/>
            <person name="Krampis K."/>
            <person name="Lamour K.H."/>
            <person name="Lee M.K."/>
            <person name="McDonald W.H."/>
            <person name="Medina M."/>
            <person name="Meijer H.J."/>
            <person name="Nordberg E.K."/>
            <person name="Maclean D.J."/>
            <person name="Ospina-Giraldo M.D."/>
            <person name="Morris P.F."/>
            <person name="Phuntumart V."/>
            <person name="Putnam N.H."/>
            <person name="Rash S."/>
            <person name="Rose J.K."/>
            <person name="Sakihama Y."/>
            <person name="Salamov A.A."/>
            <person name="Savidor A."/>
            <person name="Scheuring C.F."/>
            <person name="Smith B.M."/>
            <person name="Sobral B.W."/>
            <person name="Terry A."/>
            <person name="Torto-Alalibo T.A."/>
            <person name="Win J."/>
            <person name="Xu Z."/>
            <person name="Zhang H."/>
            <person name="Grigoriev I.V."/>
            <person name="Rokhsar D.S."/>
            <person name="Boore J.L."/>
        </authorList>
    </citation>
    <scope>NUCLEOTIDE SEQUENCE [LARGE SCALE GENOMIC DNA]</scope>
    <source>
        <strain evidence="2">Pr102</strain>
    </source>
</reference>